<keyword evidence="1" id="KW-0732">Signal</keyword>
<dbReference type="Proteomes" id="UP001432027">
    <property type="component" value="Unassembled WGS sequence"/>
</dbReference>
<accession>A0AAV5T712</accession>
<feature type="signal peptide" evidence="1">
    <location>
        <begin position="1"/>
        <end position="20"/>
    </location>
</feature>
<evidence type="ECO:0000313" key="3">
    <source>
        <dbReference type="EMBL" id="GMS91361.1"/>
    </source>
</evidence>
<reference evidence="3" key="1">
    <citation type="submission" date="2023-10" db="EMBL/GenBank/DDBJ databases">
        <title>Genome assembly of Pristionchus species.</title>
        <authorList>
            <person name="Yoshida K."/>
            <person name="Sommer R.J."/>
        </authorList>
    </citation>
    <scope>NUCLEOTIDE SEQUENCE</scope>
    <source>
        <strain evidence="3">RS0144</strain>
    </source>
</reference>
<dbReference type="EMBL" id="BTSX01000003">
    <property type="protein sequence ID" value="GMS91358.1"/>
    <property type="molecule type" value="Genomic_DNA"/>
</dbReference>
<evidence type="ECO:0000313" key="4">
    <source>
        <dbReference type="Proteomes" id="UP001432027"/>
    </source>
</evidence>
<feature type="non-terminal residue" evidence="3">
    <location>
        <position position="1"/>
    </location>
</feature>
<proteinExistence type="predicted"/>
<comment type="caution">
    <text evidence="3">The sequence shown here is derived from an EMBL/GenBank/DDBJ whole genome shotgun (WGS) entry which is preliminary data.</text>
</comment>
<organism evidence="3 4">
    <name type="scientific">Pristionchus entomophagus</name>
    <dbReference type="NCBI Taxonomy" id="358040"/>
    <lineage>
        <taxon>Eukaryota</taxon>
        <taxon>Metazoa</taxon>
        <taxon>Ecdysozoa</taxon>
        <taxon>Nematoda</taxon>
        <taxon>Chromadorea</taxon>
        <taxon>Rhabditida</taxon>
        <taxon>Rhabditina</taxon>
        <taxon>Diplogasteromorpha</taxon>
        <taxon>Diplogasteroidea</taxon>
        <taxon>Neodiplogasteridae</taxon>
        <taxon>Pristionchus</taxon>
    </lineage>
</organism>
<protein>
    <recommendedName>
        <fullName evidence="5">C6 domain-containing protein</fullName>
    </recommendedName>
</protein>
<dbReference type="EMBL" id="BTSX01000003">
    <property type="protein sequence ID" value="GMS91361.1"/>
    <property type="molecule type" value="Genomic_DNA"/>
</dbReference>
<keyword evidence="4" id="KW-1185">Reference proteome</keyword>
<gene>
    <name evidence="2" type="ORF">PENTCL1PPCAC_13533</name>
    <name evidence="3" type="ORF">PENTCL1PPCAC_13536</name>
</gene>
<feature type="chain" id="PRO_5044714690" description="C6 domain-containing protein" evidence="1">
    <location>
        <begin position="21"/>
        <end position="308"/>
    </location>
</feature>
<dbReference type="AlphaFoldDB" id="A0AAV5T712"/>
<evidence type="ECO:0000256" key="1">
    <source>
        <dbReference type="SAM" id="SignalP"/>
    </source>
</evidence>
<evidence type="ECO:0000313" key="2">
    <source>
        <dbReference type="EMBL" id="GMS91358.1"/>
    </source>
</evidence>
<name>A0AAV5T712_9BILA</name>
<sequence length="308" mass="32812">GSQMKIVFIFLFASSFPINAASCDCGEIEDALEEERIMDADYHSCRSCKAPEISIDACSIGFECDEEWAIFTNTLSASDDCSCLQARCGGNTQMAADRAIVSKIRCNNNSEWIANGAVVVAVVCAKGCDRGVCKARYPRVSSSEFSTLNVYPSDVDSKCATGHCDNGLAALNADGTLGRQLDAVKEVTCSSDGMWTWNGGSSAYVMCNAEEVSSCFDCAPIAIDTVRRQNGADPDGRLVINDNAPCRKLEFICGGLNSEISWYGNAAGTGPPIGTLLDVLVDGITCQTDGTWKNADGVTIAHLRCTFD</sequence>
<evidence type="ECO:0008006" key="5">
    <source>
        <dbReference type="Google" id="ProtNLM"/>
    </source>
</evidence>